<reference evidence="2 3" key="1">
    <citation type="submission" date="2021-06" db="EMBL/GenBank/DDBJ databases">
        <authorList>
            <person name="Lee D.H."/>
        </authorList>
    </citation>
    <scope>NUCLEOTIDE SEQUENCE [LARGE SCALE GENOMIC DNA]</scope>
    <source>
        <strain evidence="2 3">MMS21-HV4-11</strain>
    </source>
</reference>
<dbReference type="Pfam" id="PF00149">
    <property type="entry name" value="Metallophos"/>
    <property type="match status" value="1"/>
</dbReference>
<dbReference type="Proteomes" id="UP000727907">
    <property type="component" value="Unassembled WGS sequence"/>
</dbReference>
<dbReference type="PANTHER" id="PTHR42850">
    <property type="entry name" value="METALLOPHOSPHOESTERASE"/>
    <property type="match status" value="1"/>
</dbReference>
<protein>
    <submittedName>
        <fullName evidence="2">Metallophosphoesterase</fullName>
    </submittedName>
</protein>
<comment type="caution">
    <text evidence="2">The sequence shown here is derived from an EMBL/GenBank/DDBJ whole genome shotgun (WGS) entry which is preliminary data.</text>
</comment>
<sequence length="285" mass="31024">MSALPVEISEWKPAPFDLKGETVFAIGDVHGCAAELKALLATIARLAGEADGRRRLIYLGDMINRGPDSIGVLEQWAGSEEAHGVDHVDRLMGNHEIMMMLTVVGGPHAHKAETMWLSKRMGGHILLDEMATRAGHPATHADQALLREALGEAVVHRLQGMRSHVRLGNTVFVHGGLDPHAEVEEFLARPWLIFTEARWAWINHGFLDWKQGFGGTLVVHGHTPPDKHKAISGMDDTHLFEGDRLCLDGGSARTGIVAAAEIRQGSYRILKAGIAFENPASSDAE</sequence>
<keyword evidence="3" id="KW-1185">Reference proteome</keyword>
<dbReference type="InterPro" id="IPR050126">
    <property type="entry name" value="Ap4A_hydrolase"/>
</dbReference>
<accession>A0ABS6IFW7</accession>
<gene>
    <name evidence="2" type="ORF">KQ910_06915</name>
</gene>
<name>A0ABS6IFW7_9HYPH</name>
<evidence type="ECO:0000313" key="2">
    <source>
        <dbReference type="EMBL" id="MBU8873488.1"/>
    </source>
</evidence>
<feature type="domain" description="Calcineurin-like phosphoesterase" evidence="1">
    <location>
        <begin position="23"/>
        <end position="226"/>
    </location>
</feature>
<dbReference type="EMBL" id="JAHOPB010000001">
    <property type="protein sequence ID" value="MBU8873488.1"/>
    <property type="molecule type" value="Genomic_DNA"/>
</dbReference>
<dbReference type="PANTHER" id="PTHR42850:SF4">
    <property type="entry name" value="ZINC-DEPENDENT ENDOPOLYPHOSPHATASE"/>
    <property type="match status" value="1"/>
</dbReference>
<proteinExistence type="predicted"/>
<dbReference type="RefSeq" id="WP_216957727.1">
    <property type="nucleotide sequence ID" value="NZ_JAHOPB010000001.1"/>
</dbReference>
<evidence type="ECO:0000313" key="3">
    <source>
        <dbReference type="Proteomes" id="UP000727907"/>
    </source>
</evidence>
<dbReference type="InterPro" id="IPR004843">
    <property type="entry name" value="Calcineurin-like_PHP"/>
</dbReference>
<organism evidence="2 3">
    <name type="scientific">Reyranella humidisoli</name>
    <dbReference type="NCBI Taxonomy" id="2849149"/>
    <lineage>
        <taxon>Bacteria</taxon>
        <taxon>Pseudomonadati</taxon>
        <taxon>Pseudomonadota</taxon>
        <taxon>Alphaproteobacteria</taxon>
        <taxon>Hyphomicrobiales</taxon>
        <taxon>Reyranellaceae</taxon>
        <taxon>Reyranella</taxon>
    </lineage>
</organism>
<evidence type="ECO:0000259" key="1">
    <source>
        <dbReference type="Pfam" id="PF00149"/>
    </source>
</evidence>